<proteinExistence type="predicted"/>
<reference evidence="1" key="1">
    <citation type="journal article" date="2020" name="Nature">
        <title>Giant virus diversity and host interactions through global metagenomics.</title>
        <authorList>
            <person name="Schulz F."/>
            <person name="Roux S."/>
            <person name="Paez-Espino D."/>
            <person name="Jungbluth S."/>
            <person name="Walsh D.A."/>
            <person name="Denef V.J."/>
            <person name="McMahon K.D."/>
            <person name="Konstantinidis K.T."/>
            <person name="Eloe-Fadrosh E.A."/>
            <person name="Kyrpides N.C."/>
            <person name="Woyke T."/>
        </authorList>
    </citation>
    <scope>NUCLEOTIDE SEQUENCE</scope>
    <source>
        <strain evidence="1">GVMAG-M-3300023174-129</strain>
    </source>
</reference>
<evidence type="ECO:0000313" key="1">
    <source>
        <dbReference type="EMBL" id="QHT12290.1"/>
    </source>
</evidence>
<accession>A0A6C0D7K3</accession>
<organism evidence="1">
    <name type="scientific">viral metagenome</name>
    <dbReference type="NCBI Taxonomy" id="1070528"/>
    <lineage>
        <taxon>unclassified sequences</taxon>
        <taxon>metagenomes</taxon>
        <taxon>organismal metagenomes</taxon>
    </lineage>
</organism>
<sequence>MTTIDAPEEKQTKLIGANSLNPLPIVNKLWEFYSTKSIKTVFISVGTSSSPIAELEIGETLGCPLHIIEYNKEKLQSWEKVVTILNSRKESDETRCDFTKDVVNKWILGKNLRISNSLPFFYDGTIDLSGESVQTIKFERYVQTICDAMNIPVENQRLDLLNIQINDSTEIPILFSLLNSKFRPGLIIVNYTNSPDTNIYSTQVAGHLQNVGYMLMEKEGSKFLYMYNDKNVYEFCSYENTKVDNPLVYELVKSTGFYNKTSDKKVDA</sequence>
<dbReference type="AlphaFoldDB" id="A0A6C0D7K3"/>
<dbReference type="EMBL" id="MN739543">
    <property type="protein sequence ID" value="QHT12290.1"/>
    <property type="molecule type" value="Genomic_DNA"/>
</dbReference>
<protein>
    <submittedName>
        <fullName evidence="1">Uncharacterized protein</fullName>
    </submittedName>
</protein>
<name>A0A6C0D7K3_9ZZZZ</name>